<sequence>MQNLIDFFQTNSALVLANPIAFASSAVLFASCGFTVGRYFLAERIANLESRIARRDDQIEELKSRSAASKLEIQMVPVVGTTAIGENERPPLERWPDRRGNALVEADCAGEGGKLAAAARR</sequence>
<organism evidence="2 3">
    <name type="scientific">Mesorhizobium huakuii</name>
    <dbReference type="NCBI Taxonomy" id="28104"/>
    <lineage>
        <taxon>Bacteria</taxon>
        <taxon>Pseudomonadati</taxon>
        <taxon>Pseudomonadota</taxon>
        <taxon>Alphaproteobacteria</taxon>
        <taxon>Hyphomicrobiales</taxon>
        <taxon>Phyllobacteriaceae</taxon>
        <taxon>Mesorhizobium</taxon>
    </lineage>
</organism>
<name>A0ABZ0VPK9_9HYPH</name>
<keyword evidence="3" id="KW-1185">Reference proteome</keyword>
<evidence type="ECO:0000313" key="3">
    <source>
        <dbReference type="Proteomes" id="UP001322481"/>
    </source>
</evidence>
<evidence type="ECO:0000256" key="1">
    <source>
        <dbReference type="SAM" id="Phobius"/>
    </source>
</evidence>
<keyword evidence="1" id="KW-0812">Transmembrane</keyword>
<protein>
    <submittedName>
        <fullName evidence="2">Uncharacterized protein</fullName>
    </submittedName>
</protein>
<reference evidence="2 3" key="1">
    <citation type="submission" date="2023-11" db="EMBL/GenBank/DDBJ databases">
        <authorList>
            <person name="Panchal A.K."/>
            <person name="Meaney J.S."/>
            <person name="Karas B.J."/>
            <person name="diCenzo G.C."/>
        </authorList>
    </citation>
    <scope>NUCLEOTIDE SEQUENCE [LARGE SCALE GENOMIC DNA]</scope>
    <source>
        <strain evidence="2 3">NZP2235</strain>
    </source>
</reference>
<dbReference type="EMBL" id="CP139858">
    <property type="protein sequence ID" value="WQB99180.1"/>
    <property type="molecule type" value="Genomic_DNA"/>
</dbReference>
<keyword evidence="1" id="KW-0472">Membrane</keyword>
<gene>
    <name evidence="2" type="ORF">U0R22_003353</name>
</gene>
<feature type="transmembrane region" description="Helical" evidence="1">
    <location>
        <begin position="20"/>
        <end position="41"/>
    </location>
</feature>
<accession>A0ABZ0VPK9</accession>
<keyword evidence="1" id="KW-1133">Transmembrane helix</keyword>
<proteinExistence type="predicted"/>
<dbReference type="RefSeq" id="WP_322414068.1">
    <property type="nucleotide sequence ID" value="NZ_CP139858.1"/>
</dbReference>
<dbReference type="Proteomes" id="UP001322481">
    <property type="component" value="Chromosome"/>
</dbReference>
<evidence type="ECO:0000313" key="2">
    <source>
        <dbReference type="EMBL" id="WQB99180.1"/>
    </source>
</evidence>